<reference evidence="3" key="1">
    <citation type="submission" date="2011-07" db="EMBL/GenBank/DDBJ databases">
        <authorList>
            <consortium name="Caenorhabditis brenneri Sequencing and Analysis Consortium"/>
            <person name="Wilson R.K."/>
        </authorList>
    </citation>
    <scope>NUCLEOTIDE SEQUENCE [LARGE SCALE GENOMIC DNA]</scope>
    <source>
        <strain evidence="3">PB2801</strain>
    </source>
</reference>
<dbReference type="EMBL" id="GL380400">
    <property type="protein sequence ID" value="EGT54785.1"/>
    <property type="molecule type" value="Genomic_DNA"/>
</dbReference>
<evidence type="ECO:0000256" key="1">
    <source>
        <dbReference type="SAM" id="MobiDB-lite"/>
    </source>
</evidence>
<sequence>MSLSKSIVTDQSHVTQFLGLILPQSTVQPGGGKRTWLQVSCFEELVILRCQSRFYPATIGSHHGEVLLMPDIAVPNASDDRWELVASWAAPPAGSIDAAGVTRIFTGEFYQQVRIGMTAGSEKENSEEAIGATSDAEDDDSDFEIIESSE</sequence>
<feature type="region of interest" description="Disordered" evidence="1">
    <location>
        <begin position="120"/>
        <end position="150"/>
    </location>
</feature>
<evidence type="ECO:0000313" key="2">
    <source>
        <dbReference type="EMBL" id="EGT54785.1"/>
    </source>
</evidence>
<organism evidence="3">
    <name type="scientific">Caenorhabditis brenneri</name>
    <name type="common">Nematode worm</name>
    <dbReference type="NCBI Taxonomy" id="135651"/>
    <lineage>
        <taxon>Eukaryota</taxon>
        <taxon>Metazoa</taxon>
        <taxon>Ecdysozoa</taxon>
        <taxon>Nematoda</taxon>
        <taxon>Chromadorea</taxon>
        <taxon>Rhabditida</taxon>
        <taxon>Rhabditina</taxon>
        <taxon>Rhabditomorpha</taxon>
        <taxon>Rhabditoidea</taxon>
        <taxon>Rhabditidae</taxon>
        <taxon>Peloderinae</taxon>
        <taxon>Caenorhabditis</taxon>
    </lineage>
</organism>
<keyword evidence="3" id="KW-1185">Reference proteome</keyword>
<gene>
    <name evidence="2" type="ORF">CAEBREN_23534</name>
</gene>
<dbReference type="HOGENOM" id="CLU_1742195_0_0_1"/>
<protein>
    <submittedName>
        <fullName evidence="2">Uncharacterized protein</fullName>
    </submittedName>
</protein>
<dbReference type="Proteomes" id="UP000008068">
    <property type="component" value="Unassembled WGS sequence"/>
</dbReference>
<name>G0PG58_CAEBE</name>
<evidence type="ECO:0000313" key="3">
    <source>
        <dbReference type="Proteomes" id="UP000008068"/>
    </source>
</evidence>
<accession>G0PG58</accession>
<proteinExistence type="predicted"/>
<feature type="compositionally biased region" description="Acidic residues" evidence="1">
    <location>
        <begin position="135"/>
        <end position="150"/>
    </location>
</feature>
<dbReference type="InParanoid" id="G0PG58"/>
<dbReference type="AlphaFoldDB" id="G0PG58"/>